<dbReference type="AlphaFoldDB" id="A0A0V1H3E2"/>
<evidence type="ECO:0000313" key="1">
    <source>
        <dbReference type="EMBL" id="KRZ05052.1"/>
    </source>
</evidence>
<organism evidence="1 2">
    <name type="scientific">Trichinella zimbabwensis</name>
    <dbReference type="NCBI Taxonomy" id="268475"/>
    <lineage>
        <taxon>Eukaryota</taxon>
        <taxon>Metazoa</taxon>
        <taxon>Ecdysozoa</taxon>
        <taxon>Nematoda</taxon>
        <taxon>Enoplea</taxon>
        <taxon>Dorylaimia</taxon>
        <taxon>Trichinellida</taxon>
        <taxon>Trichinellidae</taxon>
        <taxon>Trichinella</taxon>
    </lineage>
</organism>
<keyword evidence="2" id="KW-1185">Reference proteome</keyword>
<name>A0A0V1H3E2_9BILA</name>
<proteinExistence type="predicted"/>
<evidence type="ECO:0000313" key="2">
    <source>
        <dbReference type="Proteomes" id="UP000055024"/>
    </source>
</evidence>
<reference evidence="1 2" key="1">
    <citation type="submission" date="2015-01" db="EMBL/GenBank/DDBJ databases">
        <title>Evolution of Trichinella species and genotypes.</title>
        <authorList>
            <person name="Korhonen P.K."/>
            <person name="Edoardo P."/>
            <person name="Giuseppe L.R."/>
            <person name="Gasser R.B."/>
        </authorList>
    </citation>
    <scope>NUCLEOTIDE SEQUENCE [LARGE SCALE GENOMIC DNA]</scope>
    <source>
        <strain evidence="1">ISS1029</strain>
    </source>
</reference>
<comment type="caution">
    <text evidence="1">The sequence shown here is derived from an EMBL/GenBank/DDBJ whole genome shotgun (WGS) entry which is preliminary data.</text>
</comment>
<dbReference type="Proteomes" id="UP000055024">
    <property type="component" value="Unassembled WGS sequence"/>
</dbReference>
<dbReference type="EMBL" id="JYDP01000147">
    <property type="protein sequence ID" value="KRZ05052.1"/>
    <property type="molecule type" value="Genomic_DNA"/>
</dbReference>
<protein>
    <submittedName>
        <fullName evidence="1">Uncharacterized protein</fullName>
    </submittedName>
</protein>
<accession>A0A0V1H3E2</accession>
<sequence length="64" mass="7287">MPSKKRKRGRMVNTDYSDQEDIPEAEARLLTTELRLAVRMGDGWSISAMRIFPGDALPAMYVDE</sequence>
<gene>
    <name evidence="1" type="ORF">T11_8</name>
</gene>